<dbReference type="Gene3D" id="1.25.40.10">
    <property type="entry name" value="Tetratricopeptide repeat domain"/>
    <property type="match status" value="1"/>
</dbReference>
<evidence type="ECO:0000313" key="2">
    <source>
        <dbReference type="EMBL" id="GIJ61796.1"/>
    </source>
</evidence>
<dbReference type="InterPro" id="IPR011990">
    <property type="entry name" value="TPR-like_helical_dom_sf"/>
</dbReference>
<organism evidence="2 3">
    <name type="scientific">Virgisporangium aurantiacum</name>
    <dbReference type="NCBI Taxonomy" id="175570"/>
    <lineage>
        <taxon>Bacteria</taxon>
        <taxon>Bacillati</taxon>
        <taxon>Actinomycetota</taxon>
        <taxon>Actinomycetes</taxon>
        <taxon>Micromonosporales</taxon>
        <taxon>Micromonosporaceae</taxon>
        <taxon>Virgisporangium</taxon>
    </lineage>
</organism>
<dbReference type="InterPro" id="IPR019734">
    <property type="entry name" value="TPR_rpt"/>
</dbReference>
<feature type="repeat" description="TPR" evidence="1">
    <location>
        <begin position="99"/>
        <end position="132"/>
    </location>
</feature>
<dbReference type="AlphaFoldDB" id="A0A8J4E514"/>
<dbReference type="Pfam" id="PF21813">
    <property type="entry name" value="DUF6882"/>
    <property type="match status" value="1"/>
</dbReference>
<dbReference type="EMBL" id="BOPG01000071">
    <property type="protein sequence ID" value="GIJ61796.1"/>
    <property type="molecule type" value="Genomic_DNA"/>
</dbReference>
<proteinExistence type="predicted"/>
<keyword evidence="1" id="KW-0802">TPR repeat</keyword>
<dbReference type="InterPro" id="IPR006597">
    <property type="entry name" value="Sel1-like"/>
</dbReference>
<evidence type="ECO:0000256" key="1">
    <source>
        <dbReference type="PROSITE-ProRule" id="PRU00339"/>
    </source>
</evidence>
<evidence type="ECO:0000313" key="3">
    <source>
        <dbReference type="Proteomes" id="UP000612585"/>
    </source>
</evidence>
<keyword evidence="3" id="KW-1185">Reference proteome</keyword>
<dbReference type="SMART" id="SM00671">
    <property type="entry name" value="SEL1"/>
    <property type="match status" value="4"/>
</dbReference>
<evidence type="ECO:0008006" key="4">
    <source>
        <dbReference type="Google" id="ProtNLM"/>
    </source>
</evidence>
<name>A0A8J4E514_9ACTN</name>
<dbReference type="Pfam" id="PF08238">
    <property type="entry name" value="Sel1"/>
    <property type="match status" value="4"/>
</dbReference>
<dbReference type="RefSeq" id="WP_204006974.1">
    <property type="nucleotide sequence ID" value="NZ_BOPG01000071.1"/>
</dbReference>
<protein>
    <recommendedName>
        <fullName evidence="4">TPR repeat</fullName>
    </recommendedName>
</protein>
<sequence length="461" mass="49965">MSGIELYERAVSARDAGRWDEAADLFERAFDAGHAVAGLDLALGLSAHRDHASAEVWCRRAADSGVAAAAFEVGCIEQRRGDLDAAERWHRQAADGGDASGMLNLGALLEKRGDTTDAMDLYRRAWDLGAHEGAFNLGRMIEDEGRGDAEQAAEWYERAAERGNGAAFYNLGFIRGDQGDPDAQIRCWRRAADLGHRHAAPALAHAFHQQGDRARARFWRFLPTGLGAYSAEFEAFAGGVAVAAICRQWALDKETGDGYIEYDLDARTLTTGGRVFHGMTALGSFSRLDGSWLWTWNNDNFRADHPAVAPLRRIRDYGVEHDIPELTIGRLDLSGFPNPEQAATTMVLVAASILGGNGVKACAVGGGDGMGYYHLDDPRLPADAYDPATTPEAIKTAVAVFARDQRKLVTDFISRYGAALALGTEAIMGTFPGGHRLLVRFTPDGRRIQTITSDRGRPDTG</sequence>
<comment type="caution">
    <text evidence="2">The sequence shown here is derived from an EMBL/GenBank/DDBJ whole genome shotgun (WGS) entry which is preliminary data.</text>
</comment>
<dbReference type="PROSITE" id="PS50005">
    <property type="entry name" value="TPR"/>
    <property type="match status" value="1"/>
</dbReference>
<dbReference type="InterPro" id="IPR049249">
    <property type="entry name" value="DUF6882"/>
</dbReference>
<dbReference type="PANTHER" id="PTHR11102">
    <property type="entry name" value="SEL-1-LIKE PROTEIN"/>
    <property type="match status" value="1"/>
</dbReference>
<reference evidence="2" key="1">
    <citation type="submission" date="2021-01" db="EMBL/GenBank/DDBJ databases">
        <title>Whole genome shotgun sequence of Virgisporangium aurantiacum NBRC 16421.</title>
        <authorList>
            <person name="Komaki H."/>
            <person name="Tamura T."/>
        </authorList>
    </citation>
    <scope>NUCLEOTIDE SEQUENCE</scope>
    <source>
        <strain evidence="2">NBRC 16421</strain>
    </source>
</reference>
<dbReference type="Proteomes" id="UP000612585">
    <property type="component" value="Unassembled WGS sequence"/>
</dbReference>
<gene>
    <name evidence="2" type="ORF">Vau01_093120</name>
</gene>
<dbReference type="SUPFAM" id="SSF81901">
    <property type="entry name" value="HCP-like"/>
    <property type="match status" value="1"/>
</dbReference>
<dbReference type="InterPro" id="IPR050767">
    <property type="entry name" value="Sel1_AlgK"/>
</dbReference>
<dbReference type="SMART" id="SM00028">
    <property type="entry name" value="TPR"/>
    <property type="match status" value="3"/>
</dbReference>
<dbReference type="PANTHER" id="PTHR11102:SF160">
    <property type="entry name" value="ERAD-ASSOCIATED E3 UBIQUITIN-PROTEIN LIGASE COMPONENT HRD3"/>
    <property type="match status" value="1"/>
</dbReference>
<accession>A0A8J4E514</accession>